<evidence type="ECO:0000256" key="6">
    <source>
        <dbReference type="ARBA" id="ARBA00022840"/>
    </source>
</evidence>
<feature type="domain" description="Histidine kinase" evidence="7">
    <location>
        <begin position="1"/>
        <end position="77"/>
    </location>
</feature>
<protein>
    <recommendedName>
        <fullName evidence="2">histidine kinase</fullName>
        <ecNumber evidence="2">2.7.13.3</ecNumber>
    </recommendedName>
</protein>
<dbReference type="Pfam" id="PF02518">
    <property type="entry name" value="HATPase_c"/>
    <property type="match status" value="1"/>
</dbReference>
<dbReference type="Gene3D" id="3.30.565.10">
    <property type="entry name" value="Histidine kinase-like ATPase, C-terminal domain"/>
    <property type="match status" value="1"/>
</dbReference>
<keyword evidence="3" id="KW-0808">Transferase</keyword>
<evidence type="ECO:0000256" key="3">
    <source>
        <dbReference type="ARBA" id="ARBA00022679"/>
    </source>
</evidence>
<keyword evidence="6" id="KW-0067">ATP-binding</keyword>
<dbReference type="PROSITE" id="PS50109">
    <property type="entry name" value="HIS_KIN"/>
    <property type="match status" value="1"/>
</dbReference>
<dbReference type="SUPFAM" id="SSF55874">
    <property type="entry name" value="ATPase domain of HSP90 chaperone/DNA topoisomerase II/histidine kinase"/>
    <property type="match status" value="1"/>
</dbReference>
<dbReference type="PANTHER" id="PTHR44936:SF10">
    <property type="entry name" value="SENSOR PROTEIN RSTB"/>
    <property type="match status" value="1"/>
</dbReference>
<dbReference type="eggNOG" id="arCOG02364">
    <property type="taxonomic scope" value="Archaea"/>
</dbReference>
<evidence type="ECO:0000256" key="1">
    <source>
        <dbReference type="ARBA" id="ARBA00000085"/>
    </source>
</evidence>
<keyword evidence="5" id="KW-0418">Kinase</keyword>
<keyword evidence="4" id="KW-0547">Nucleotide-binding</keyword>
<gene>
    <name evidence="8" type="ORF">C487_09633</name>
</gene>
<comment type="caution">
    <text evidence="8">The sequence shown here is derived from an EMBL/GenBank/DDBJ whole genome shotgun (WGS) entry which is preliminary data.</text>
</comment>
<evidence type="ECO:0000256" key="2">
    <source>
        <dbReference type="ARBA" id="ARBA00012438"/>
    </source>
</evidence>
<name>L9YW20_9EURY</name>
<dbReference type="Proteomes" id="UP000011618">
    <property type="component" value="Unassembled WGS sequence"/>
</dbReference>
<organism evidence="8 9">
    <name type="scientific">Natrinema pallidum DSM 3751</name>
    <dbReference type="NCBI Taxonomy" id="1227495"/>
    <lineage>
        <taxon>Archaea</taxon>
        <taxon>Methanobacteriati</taxon>
        <taxon>Methanobacteriota</taxon>
        <taxon>Stenosarchaea group</taxon>
        <taxon>Halobacteria</taxon>
        <taxon>Halobacteriales</taxon>
        <taxon>Natrialbaceae</taxon>
        <taxon>Natrinema</taxon>
    </lineage>
</organism>
<dbReference type="EC" id="2.7.13.3" evidence="2"/>
<evidence type="ECO:0000313" key="9">
    <source>
        <dbReference type="Proteomes" id="UP000011618"/>
    </source>
</evidence>
<proteinExistence type="predicted"/>
<evidence type="ECO:0000313" key="8">
    <source>
        <dbReference type="EMBL" id="ELY77677.1"/>
    </source>
</evidence>
<dbReference type="InterPro" id="IPR005467">
    <property type="entry name" value="His_kinase_dom"/>
</dbReference>
<evidence type="ECO:0000259" key="7">
    <source>
        <dbReference type="PROSITE" id="PS50109"/>
    </source>
</evidence>
<evidence type="ECO:0000256" key="5">
    <source>
        <dbReference type="ARBA" id="ARBA00022777"/>
    </source>
</evidence>
<sequence>MQQANELTLTVADDGPGIPPEERELLEGDREITQLRHASGLGLWLVNWVVTQAGGRLTFHDNEPRGTVVTLAIPRADAESVRSASDEPATGD</sequence>
<comment type="catalytic activity">
    <reaction evidence="1">
        <text>ATP + protein L-histidine = ADP + protein N-phospho-L-histidine.</text>
        <dbReference type="EC" id="2.7.13.3"/>
    </reaction>
</comment>
<dbReference type="CDD" id="cd00075">
    <property type="entry name" value="HATPase"/>
    <property type="match status" value="1"/>
</dbReference>
<dbReference type="GO" id="GO:0005524">
    <property type="term" value="F:ATP binding"/>
    <property type="evidence" value="ECO:0007669"/>
    <property type="project" value="UniProtKB-KW"/>
</dbReference>
<evidence type="ECO:0000256" key="4">
    <source>
        <dbReference type="ARBA" id="ARBA00022741"/>
    </source>
</evidence>
<dbReference type="EMBL" id="AOII01000053">
    <property type="protein sequence ID" value="ELY77677.1"/>
    <property type="molecule type" value="Genomic_DNA"/>
</dbReference>
<reference evidence="8 9" key="1">
    <citation type="journal article" date="2014" name="PLoS Genet.">
        <title>Phylogenetically driven sequencing of extremely halophilic archaea reveals strategies for static and dynamic osmo-response.</title>
        <authorList>
            <person name="Becker E.A."/>
            <person name="Seitzer P.M."/>
            <person name="Tritt A."/>
            <person name="Larsen D."/>
            <person name="Krusor M."/>
            <person name="Yao A.I."/>
            <person name="Wu D."/>
            <person name="Madern D."/>
            <person name="Eisen J.A."/>
            <person name="Darling A.E."/>
            <person name="Facciotti M.T."/>
        </authorList>
    </citation>
    <scope>NUCLEOTIDE SEQUENCE [LARGE SCALE GENOMIC DNA]</scope>
    <source>
        <strain evidence="8 9">DSM 3751</strain>
    </source>
</reference>
<dbReference type="GO" id="GO:0004673">
    <property type="term" value="F:protein histidine kinase activity"/>
    <property type="evidence" value="ECO:0007669"/>
    <property type="project" value="UniProtKB-EC"/>
</dbReference>
<dbReference type="InterPro" id="IPR036890">
    <property type="entry name" value="HATPase_C_sf"/>
</dbReference>
<dbReference type="AlphaFoldDB" id="L9YW20"/>
<dbReference type="InterPro" id="IPR003594">
    <property type="entry name" value="HATPase_dom"/>
</dbReference>
<dbReference type="InterPro" id="IPR050980">
    <property type="entry name" value="2C_sensor_his_kinase"/>
</dbReference>
<dbReference type="PANTHER" id="PTHR44936">
    <property type="entry name" value="SENSOR PROTEIN CREC"/>
    <property type="match status" value="1"/>
</dbReference>
<accession>L9YW20</accession>
<dbReference type="PATRIC" id="fig|1227495.3.peg.1942"/>